<evidence type="ECO:0000256" key="1">
    <source>
        <dbReference type="SAM" id="Coils"/>
    </source>
</evidence>
<keyword evidence="1" id="KW-0175">Coiled coil</keyword>
<reference evidence="4 5" key="1">
    <citation type="submission" date="2018-05" db="EMBL/GenBank/DDBJ databases">
        <authorList>
            <consortium name="IHU Genomes"/>
        </authorList>
    </citation>
    <scope>NUCLEOTIDE SEQUENCE [LARGE SCALE GENOMIC DNA]</scope>
    <source>
        <strain evidence="4 5">P7336</strain>
    </source>
</reference>
<dbReference type="InterPro" id="IPR029058">
    <property type="entry name" value="AB_hydrolase_fold"/>
</dbReference>
<feature type="region of interest" description="Disordered" evidence="2">
    <location>
        <begin position="163"/>
        <end position="196"/>
    </location>
</feature>
<dbReference type="EMBL" id="UEGW01000001">
    <property type="protein sequence ID" value="SRX94340.1"/>
    <property type="molecule type" value="Genomic_DNA"/>
</dbReference>
<feature type="region of interest" description="Disordered" evidence="2">
    <location>
        <begin position="1"/>
        <end position="20"/>
    </location>
</feature>
<feature type="coiled-coil region" evidence="1">
    <location>
        <begin position="242"/>
        <end position="269"/>
    </location>
</feature>
<gene>
    <name evidence="4" type="ORF">MSP7336_02594</name>
</gene>
<dbReference type="SUPFAM" id="SSF53474">
    <property type="entry name" value="alpha/beta-Hydrolases"/>
    <property type="match status" value="1"/>
</dbReference>
<dbReference type="Proteomes" id="UP000252015">
    <property type="component" value="Unassembled WGS sequence"/>
</dbReference>
<evidence type="ECO:0000313" key="4">
    <source>
        <dbReference type="EMBL" id="SRX94340.1"/>
    </source>
</evidence>
<evidence type="ECO:0000259" key="3">
    <source>
        <dbReference type="Pfam" id="PF06259"/>
    </source>
</evidence>
<evidence type="ECO:0000313" key="5">
    <source>
        <dbReference type="Proteomes" id="UP000252015"/>
    </source>
</evidence>
<dbReference type="Pfam" id="PF06259">
    <property type="entry name" value="Abhydrolase_8"/>
    <property type="match status" value="1"/>
</dbReference>
<keyword evidence="5" id="KW-1185">Reference proteome</keyword>
<feature type="domain" description="DUF1023" evidence="3">
    <location>
        <begin position="319"/>
        <end position="482"/>
    </location>
</feature>
<dbReference type="InterPro" id="IPR010427">
    <property type="entry name" value="DUF1023"/>
</dbReference>
<proteinExistence type="predicted"/>
<accession>A0A375Z094</accession>
<feature type="coiled-coil region" evidence="1">
    <location>
        <begin position="106"/>
        <end position="133"/>
    </location>
</feature>
<name>A0A375Z094_MYCSH</name>
<sequence length="556" mass="59409">MGVDRPGGPYGDEMTAPPAWPEVDETTLLDAAQAFDADQKAVDDQLWVFQRGSTRLFDDDAWSGQAANAARTKHQQQIAALQAHVQGSAAAAKLYRDSASVVISTKQQIIENVENAQKLINRVANDAQATAEQKDFFIKSLVKQTHAENVELVQAGAARLGKPPASPITVRPASNGREVPLTPSVDGPSRSVPEDPKQFHDWWQSLTREQKDQLYRQDRNIGNHPGMPWDPSDQLGKNHYNQLHLTELRQQAQANVDRLQRQADELARQAYMGNHDSAAQLHALLPQLAAAKHDLDGYNAVQAELNKKGPQRYLGLIDDQGHAAIAIGNPDMATRNAIFVPGTGQDLPTIGGADAKATAMYNAAHDADPRQTVAVTTWMGYDRPMDVFEARHPDAALAGASALDAFESGQRASHVGSPSVDTVIGHSYGSTLVGAAASGGHHLDANNIIAVGSPGVLVDHAAELSLDPGAHVYAMRAQNDIIGLGRIATEWTLGGDPMAPNFGATRLEAAPGPTWPGGLPSIPAHSSYWDLGNPALANMGSVIAHVPPPYVIGQAR</sequence>
<evidence type="ECO:0000256" key="2">
    <source>
        <dbReference type="SAM" id="MobiDB-lite"/>
    </source>
</evidence>
<protein>
    <recommendedName>
        <fullName evidence="3">DUF1023 domain-containing protein</fullName>
    </recommendedName>
</protein>
<dbReference type="AlphaFoldDB" id="A0A375Z094"/>
<organism evidence="4 5">
    <name type="scientific">Mycobacterium shimoidei</name>
    <dbReference type="NCBI Taxonomy" id="29313"/>
    <lineage>
        <taxon>Bacteria</taxon>
        <taxon>Bacillati</taxon>
        <taxon>Actinomycetota</taxon>
        <taxon>Actinomycetes</taxon>
        <taxon>Mycobacteriales</taxon>
        <taxon>Mycobacteriaceae</taxon>
        <taxon>Mycobacterium</taxon>
    </lineage>
</organism>